<reference evidence="2" key="1">
    <citation type="journal article" date="2014" name="Int. J. Syst. Evol. Microbiol.">
        <title>Complete genome sequence of Corynebacterium casei LMG S-19264T (=DSM 44701T), isolated from a smear-ripened cheese.</title>
        <authorList>
            <consortium name="US DOE Joint Genome Institute (JGI-PGF)"/>
            <person name="Walter F."/>
            <person name="Albersmeier A."/>
            <person name="Kalinowski J."/>
            <person name="Ruckert C."/>
        </authorList>
    </citation>
    <scope>NUCLEOTIDE SEQUENCE</scope>
    <source>
        <strain evidence="2">JCM 30804</strain>
    </source>
</reference>
<protein>
    <submittedName>
        <fullName evidence="2">DUF2058 domain-containing protein</fullName>
    </submittedName>
</protein>
<evidence type="ECO:0000313" key="3">
    <source>
        <dbReference type="Proteomes" id="UP000613743"/>
    </source>
</evidence>
<feature type="region of interest" description="Disordered" evidence="1">
    <location>
        <begin position="16"/>
        <end position="42"/>
    </location>
</feature>
<evidence type="ECO:0000256" key="1">
    <source>
        <dbReference type="SAM" id="MobiDB-lite"/>
    </source>
</evidence>
<keyword evidence="3" id="KW-1185">Reference proteome</keyword>
<dbReference type="EMBL" id="BMPZ01000011">
    <property type="protein sequence ID" value="GGI90730.1"/>
    <property type="molecule type" value="Genomic_DNA"/>
</dbReference>
<dbReference type="Pfam" id="PF09831">
    <property type="entry name" value="DUF2058"/>
    <property type="match status" value="1"/>
</dbReference>
<dbReference type="RefSeq" id="WP_188922447.1">
    <property type="nucleotide sequence ID" value="NZ_BMPZ01000011.1"/>
</dbReference>
<gene>
    <name evidence="2" type="ORF">GCM10009332_30040</name>
</gene>
<reference evidence="2" key="2">
    <citation type="submission" date="2020-09" db="EMBL/GenBank/DDBJ databases">
        <authorList>
            <person name="Sun Q."/>
            <person name="Ohkuma M."/>
        </authorList>
    </citation>
    <scope>NUCLEOTIDE SEQUENCE</scope>
    <source>
        <strain evidence="2">JCM 30804</strain>
    </source>
</reference>
<organism evidence="2 3">
    <name type="scientific">Shewanella gelidii</name>
    <dbReference type="NCBI Taxonomy" id="1642821"/>
    <lineage>
        <taxon>Bacteria</taxon>
        <taxon>Pseudomonadati</taxon>
        <taxon>Pseudomonadota</taxon>
        <taxon>Gammaproteobacteria</taxon>
        <taxon>Alteromonadales</taxon>
        <taxon>Shewanellaceae</taxon>
        <taxon>Shewanella</taxon>
    </lineage>
</organism>
<accession>A0A917JXZ6</accession>
<comment type="caution">
    <text evidence="2">The sequence shown here is derived from an EMBL/GenBank/DDBJ whole genome shotgun (WGS) entry which is preliminary data.</text>
</comment>
<sequence length="180" mass="20568">MANALQDQLLKAGLTSKQKVRDAKTKKKRNRKANIDDGSETLKQEIASKKQEQIAKDKALNEQRFKEASDKGLVRGLITEFKKFAVTLSSHSEIKFNYTLDTKIFSIYVDEAIQKQLLSGKLGIVRYEDKSYVVPHKLAERVQLLVPEWCGYLWDAAGSQPEIEEDDPYADYAIPDDLMW</sequence>
<dbReference type="InterPro" id="IPR018636">
    <property type="entry name" value="DUF2058"/>
</dbReference>
<evidence type="ECO:0000313" key="2">
    <source>
        <dbReference type="EMBL" id="GGI90730.1"/>
    </source>
</evidence>
<name>A0A917JXZ6_9GAMM</name>
<dbReference type="AlphaFoldDB" id="A0A917JXZ6"/>
<proteinExistence type="predicted"/>
<dbReference type="Proteomes" id="UP000613743">
    <property type="component" value="Unassembled WGS sequence"/>
</dbReference>